<comment type="caution">
    <text evidence="1">The sequence shown here is derived from an EMBL/GenBank/DDBJ whole genome shotgun (WGS) entry which is preliminary data.</text>
</comment>
<dbReference type="InterPro" id="IPR036412">
    <property type="entry name" value="HAD-like_sf"/>
</dbReference>
<protein>
    <submittedName>
        <fullName evidence="1">HAD-IA family hydrolase</fullName>
    </submittedName>
</protein>
<dbReference type="EMBL" id="JAOQJQ010000001">
    <property type="protein sequence ID" value="MCU6760814.1"/>
    <property type="molecule type" value="Genomic_DNA"/>
</dbReference>
<dbReference type="InterPro" id="IPR023214">
    <property type="entry name" value="HAD_sf"/>
</dbReference>
<proteinExistence type="predicted"/>
<dbReference type="SUPFAM" id="SSF56784">
    <property type="entry name" value="HAD-like"/>
    <property type="match status" value="1"/>
</dbReference>
<organism evidence="1 2">
    <name type="scientific">Brotonthovivens ammoniilytica</name>
    <dbReference type="NCBI Taxonomy" id="2981725"/>
    <lineage>
        <taxon>Bacteria</taxon>
        <taxon>Bacillati</taxon>
        <taxon>Bacillota</taxon>
        <taxon>Clostridia</taxon>
        <taxon>Lachnospirales</taxon>
        <taxon>Lachnospiraceae</taxon>
        <taxon>Brotonthovivens</taxon>
    </lineage>
</organism>
<dbReference type="Proteomes" id="UP001652442">
    <property type="component" value="Unassembled WGS sequence"/>
</dbReference>
<dbReference type="NCBIfam" id="TIGR01549">
    <property type="entry name" value="HAD-SF-IA-v1"/>
    <property type="match status" value="1"/>
</dbReference>
<name>A0ABT2TGV1_9FIRM</name>
<accession>A0ABT2TGV1</accession>
<dbReference type="GO" id="GO:0016787">
    <property type="term" value="F:hydrolase activity"/>
    <property type="evidence" value="ECO:0007669"/>
    <property type="project" value="UniProtKB-KW"/>
</dbReference>
<dbReference type="RefSeq" id="WP_158423695.1">
    <property type="nucleotide sequence ID" value="NZ_JAOQJQ010000001.1"/>
</dbReference>
<keyword evidence="2" id="KW-1185">Reference proteome</keyword>
<gene>
    <name evidence="1" type="ORF">OCV88_00510</name>
</gene>
<dbReference type="Gene3D" id="1.10.150.400">
    <property type="match status" value="1"/>
</dbReference>
<evidence type="ECO:0000313" key="2">
    <source>
        <dbReference type="Proteomes" id="UP001652442"/>
    </source>
</evidence>
<dbReference type="Gene3D" id="3.40.50.1000">
    <property type="entry name" value="HAD superfamily/HAD-like"/>
    <property type="match status" value="1"/>
</dbReference>
<evidence type="ECO:0000313" key="1">
    <source>
        <dbReference type="EMBL" id="MCU6760814.1"/>
    </source>
</evidence>
<keyword evidence="1" id="KW-0378">Hydrolase</keyword>
<reference evidence="1 2" key="1">
    <citation type="journal article" date="2021" name="ISME Commun">
        <title>Automated analysis of genomic sequences facilitates high-throughput and comprehensive description of bacteria.</title>
        <authorList>
            <person name="Hitch T.C.A."/>
        </authorList>
    </citation>
    <scope>NUCLEOTIDE SEQUENCE [LARGE SCALE GENOMIC DNA]</scope>
    <source>
        <strain evidence="1 2">Sanger_109</strain>
    </source>
</reference>
<dbReference type="InterPro" id="IPR006439">
    <property type="entry name" value="HAD-SF_hydro_IA"/>
</dbReference>
<sequence length="668" mass="78178">MRVKLYNALVNKVPGIRSRYQSLRKKVSGAGRIKCWFALLGWNFSYYVLRQRYIFEQSQKERLEKKTWDVSQSESSAFHQKDPQELAQYLARFDIISFDVFDTLIFRPFNKPVDLFFFIGEQLKYPDFERIRKEMEWRAREKKYIEEKSKEVTLDDIWTLMEQETGISKTLGMQVEVDCETEHCFANPYMQKVISILSSLNKKIIITSDMYLREAQIRQLLEHCGYGTFDAYFVSCEYGKSKGDKGLYQLIKTSFGEHLSYAHVGDNEYSDQKKAREAGFTSIPYKNVNDAGEEYRCEDMSAIIGSMYRGIVNSYLHNGLHKYEKDYELGFTFGGLFAVGYCQFIHQCAKQQKADKILFLARDGDILRRVYQMMYPKEASEYVYWSRKAATKLTADHFRYDYFRRFLYHKINQDYTVESIFKSMQLEDLLEDFCRKAGYECSNILKEETADCCKKYLLKHWAEVLEHYESESNAGKQYYQKILSGCQKVLAVDIGWAGSGAISLNYLVQQEWKLNCEVLGVIAGTNTCHNAEPDTSETFLQTGQLISYLYSQRENRDLWKFHDLNQDHNLYLELLLSSPTPTFSGFSFDEDQEVKLQFGDTDVNIDGMKQIQSGIIDFAKAWIRHFGDNKRMARISGRDAYAPLIVMLNHKKYLKEINHIFHLNANVE</sequence>